<dbReference type="AlphaFoldDB" id="A0A7T8HKC9"/>
<accession>A0A7T8HKC9</accession>
<sequence>MGLTGDDSCRLCGEEKESPLHFAEILRRFSSTLGGTYYRITGALGWRKDDSA</sequence>
<evidence type="ECO:0000313" key="1">
    <source>
        <dbReference type="EMBL" id="QQP51517.1"/>
    </source>
</evidence>
<dbReference type="Proteomes" id="UP000595437">
    <property type="component" value="Chromosome 8"/>
</dbReference>
<reference evidence="2" key="1">
    <citation type="submission" date="2021-01" db="EMBL/GenBank/DDBJ databases">
        <title>Caligus Genome Assembly.</title>
        <authorList>
            <person name="Gallardo-Escarate C."/>
        </authorList>
    </citation>
    <scope>NUCLEOTIDE SEQUENCE [LARGE SCALE GENOMIC DNA]</scope>
</reference>
<protein>
    <submittedName>
        <fullName evidence="1">Uncharacterized protein</fullName>
    </submittedName>
</protein>
<organism evidence="1 2">
    <name type="scientific">Caligus rogercresseyi</name>
    <name type="common">Sea louse</name>
    <dbReference type="NCBI Taxonomy" id="217165"/>
    <lineage>
        <taxon>Eukaryota</taxon>
        <taxon>Metazoa</taxon>
        <taxon>Ecdysozoa</taxon>
        <taxon>Arthropoda</taxon>
        <taxon>Crustacea</taxon>
        <taxon>Multicrustacea</taxon>
        <taxon>Hexanauplia</taxon>
        <taxon>Copepoda</taxon>
        <taxon>Siphonostomatoida</taxon>
        <taxon>Caligidae</taxon>
        <taxon>Caligus</taxon>
    </lineage>
</organism>
<dbReference type="EMBL" id="CP045897">
    <property type="protein sequence ID" value="QQP51517.1"/>
    <property type="molecule type" value="Genomic_DNA"/>
</dbReference>
<gene>
    <name evidence="1" type="ORF">FKW44_012907</name>
</gene>
<proteinExistence type="predicted"/>
<evidence type="ECO:0000313" key="2">
    <source>
        <dbReference type="Proteomes" id="UP000595437"/>
    </source>
</evidence>
<name>A0A7T8HKC9_CALRO</name>
<keyword evidence="2" id="KW-1185">Reference proteome</keyword>